<keyword evidence="2" id="KW-0808">Transferase</keyword>
<dbReference type="Gene3D" id="1.20.1050.130">
    <property type="match status" value="1"/>
</dbReference>
<dbReference type="PROSITE" id="PS50405">
    <property type="entry name" value="GST_CTER"/>
    <property type="match status" value="1"/>
</dbReference>
<evidence type="ECO:0000256" key="2">
    <source>
        <dbReference type="ARBA" id="ARBA00022679"/>
    </source>
</evidence>
<comment type="catalytic activity">
    <reaction evidence="3">
        <text>RX + glutathione = an S-substituted glutathione + a halide anion + H(+)</text>
        <dbReference type="Rhea" id="RHEA:16437"/>
        <dbReference type="ChEBI" id="CHEBI:15378"/>
        <dbReference type="ChEBI" id="CHEBI:16042"/>
        <dbReference type="ChEBI" id="CHEBI:17792"/>
        <dbReference type="ChEBI" id="CHEBI:57925"/>
        <dbReference type="ChEBI" id="CHEBI:90779"/>
        <dbReference type="EC" id="2.5.1.18"/>
    </reaction>
</comment>
<evidence type="ECO:0000313" key="5">
    <source>
        <dbReference type="EMBL" id="KAK8013416.1"/>
    </source>
</evidence>
<feature type="non-terminal residue" evidence="5">
    <location>
        <position position="247"/>
    </location>
</feature>
<proteinExistence type="predicted"/>
<accession>A0ABR1RKR2</accession>
<dbReference type="PANTHER" id="PTHR44051:SF20">
    <property type="entry name" value="GLUTATHIONE TRANSFERASE 1 (EUROFUNG)"/>
    <property type="match status" value="1"/>
</dbReference>
<organism evidence="5 6">
    <name type="scientific">Apiospora marii</name>
    <dbReference type="NCBI Taxonomy" id="335849"/>
    <lineage>
        <taxon>Eukaryota</taxon>
        <taxon>Fungi</taxon>
        <taxon>Dikarya</taxon>
        <taxon>Ascomycota</taxon>
        <taxon>Pezizomycotina</taxon>
        <taxon>Sordariomycetes</taxon>
        <taxon>Xylariomycetidae</taxon>
        <taxon>Amphisphaeriales</taxon>
        <taxon>Apiosporaceae</taxon>
        <taxon>Apiospora</taxon>
    </lineage>
</organism>
<dbReference type="SUPFAM" id="SSF52833">
    <property type="entry name" value="Thioredoxin-like"/>
    <property type="match status" value="1"/>
</dbReference>
<dbReference type="SUPFAM" id="SSF47616">
    <property type="entry name" value="GST C-terminal domain-like"/>
    <property type="match status" value="1"/>
</dbReference>
<dbReference type="Pfam" id="PF13410">
    <property type="entry name" value="GST_C_2"/>
    <property type="match status" value="1"/>
</dbReference>
<protein>
    <recommendedName>
        <fullName evidence="1">glutathione transferase</fullName>
        <ecNumber evidence="1">2.5.1.18</ecNumber>
    </recommendedName>
</protein>
<dbReference type="Proteomes" id="UP001396898">
    <property type="component" value="Unassembled WGS sequence"/>
</dbReference>
<name>A0ABR1RKR2_9PEZI</name>
<dbReference type="InterPro" id="IPR036282">
    <property type="entry name" value="Glutathione-S-Trfase_C_sf"/>
</dbReference>
<keyword evidence="6" id="KW-1185">Reference proteome</keyword>
<feature type="domain" description="GST C-terminal" evidence="4">
    <location>
        <begin position="116"/>
        <end position="247"/>
    </location>
</feature>
<dbReference type="InterPro" id="IPR010987">
    <property type="entry name" value="Glutathione-S-Trfase_C-like"/>
</dbReference>
<evidence type="ECO:0000256" key="1">
    <source>
        <dbReference type="ARBA" id="ARBA00012452"/>
    </source>
</evidence>
<dbReference type="EC" id="2.5.1.18" evidence="1"/>
<evidence type="ECO:0000313" key="6">
    <source>
        <dbReference type="Proteomes" id="UP001396898"/>
    </source>
</evidence>
<evidence type="ECO:0000259" key="4">
    <source>
        <dbReference type="PROSITE" id="PS50405"/>
    </source>
</evidence>
<evidence type="ECO:0000256" key="3">
    <source>
        <dbReference type="ARBA" id="ARBA00047960"/>
    </source>
</evidence>
<dbReference type="InterPro" id="IPR036249">
    <property type="entry name" value="Thioredoxin-like_sf"/>
</dbReference>
<comment type="caution">
    <text evidence="5">The sequence shown here is derived from an EMBL/GenBank/DDBJ whole genome shotgun (WGS) entry which is preliminary data.</text>
</comment>
<reference evidence="5 6" key="1">
    <citation type="submission" date="2023-01" db="EMBL/GenBank/DDBJ databases">
        <title>Analysis of 21 Apiospora genomes using comparative genomics revels a genus with tremendous synthesis potential of carbohydrate active enzymes and secondary metabolites.</title>
        <authorList>
            <person name="Sorensen T."/>
        </authorList>
    </citation>
    <scope>NUCLEOTIDE SEQUENCE [LARGE SCALE GENOMIC DNA]</scope>
    <source>
        <strain evidence="5 6">CBS 20057</strain>
    </source>
</reference>
<sequence>MMNSAEMESKKNGEVIMGDMEYDGRVILYIIKADETSYINYIKPLILAEELQFPHVLSCIDTRDEWFYAIHPERMVPSLKDEDPETGEGVIVFEGTACLQYLAFRFDTDGIWSGRTAFEKGNVLAWTAYQTAGLGATAKYWLYFLRGYPTRKESVQLPRTIAKLHANVLKQWDIMEKRLGQPGQLYVALKDRPTIADLSYFPFAMPWMFGFLGVDIKDWPHIQAWSKRMLERPAVMKVMQDAPKYGH</sequence>
<gene>
    <name evidence="5" type="ORF">PG991_009009</name>
</gene>
<dbReference type="PANTHER" id="PTHR44051">
    <property type="entry name" value="GLUTATHIONE S-TRANSFERASE-RELATED"/>
    <property type="match status" value="1"/>
</dbReference>
<dbReference type="EMBL" id="JAQQWI010000013">
    <property type="protein sequence ID" value="KAK8013416.1"/>
    <property type="molecule type" value="Genomic_DNA"/>
</dbReference>